<dbReference type="EMBL" id="AXCZ01000035">
    <property type="protein sequence ID" value="KGM13569.1"/>
    <property type="molecule type" value="Genomic_DNA"/>
</dbReference>
<organism evidence="1 2">
    <name type="scientific">Cellulomonas bogoriensis 69B4 = DSM 16987</name>
    <dbReference type="NCBI Taxonomy" id="1386082"/>
    <lineage>
        <taxon>Bacteria</taxon>
        <taxon>Bacillati</taxon>
        <taxon>Actinomycetota</taxon>
        <taxon>Actinomycetes</taxon>
        <taxon>Micrococcales</taxon>
        <taxon>Cellulomonadaceae</taxon>
        <taxon>Cellulomonas</taxon>
    </lineage>
</organism>
<dbReference type="AlphaFoldDB" id="A0A0A0C2G5"/>
<evidence type="ECO:0000313" key="1">
    <source>
        <dbReference type="EMBL" id="KGM13569.1"/>
    </source>
</evidence>
<evidence type="ECO:0000313" key="2">
    <source>
        <dbReference type="Proteomes" id="UP000054314"/>
    </source>
</evidence>
<name>A0A0A0C2G5_9CELL</name>
<comment type="caution">
    <text evidence="1">The sequence shown here is derived from an EMBL/GenBank/DDBJ whole genome shotgun (WGS) entry which is preliminary data.</text>
</comment>
<dbReference type="OrthoDB" id="9784823at2"/>
<accession>A0A0A0C2G5</accession>
<protein>
    <submittedName>
        <fullName evidence="1">Uncharacterized protein</fullName>
    </submittedName>
</protein>
<proteinExistence type="predicted"/>
<keyword evidence="2" id="KW-1185">Reference proteome</keyword>
<sequence>MTQDAAPPASLAAPHGVLSLADVAHLADVQRPVATVWRSRHGETGDPFPDPVVTSGGRPYFAAQDVVAWLERTGRGNNPHARADAALAVALDVLPERERTVVAQGLTALLCLKAVAGTDLLGGHRDDLLDLADAWDPDDRLLYGEMEALGDDLPRWAAHAEAVASAGFSPAAALERLVARHRRLRLQELDQTVLADAAVTLVGAVAAALAQGDRPFVDVTGAGVCILAAGTHLSEDAERSASLGGDPEHPMVRLGRRRLAAGSWDVSPPGPAIEDAFPSRAVVAVQLPCPSRPHLDDREVIETVERIALTMDEDHRAVVVGPASALTDRARTPEVANVRADVLRTGRVRAMVRLPAGLWPARSRQALGVWVLGPAQATVRAEDRWVALADLTGQRLDPGAVEDVVTDVVAALGDREAARRHAFRFARLVPASSVQAAGGDLVTVAPPARRPRRSPAELAVIIEELATAVTAPVPAVTLDVSQGEHGGVVTTTLGELVRTGAVRTVPGTTIDPDDIVPDGEVRVIGTDEIAGRRRVGERTLDRVSFSVAYPSGRYTEPGDVVFCSGPGAVVDDLGLAVVAQPARVLRVVADQAKGLTPHLLAHAIRSAPSRFAWRSWPVRLVPAGQTAAVDAALRTIVDLHHSLTARADALDDLTAALLDGVSTGGLTLNPIPDRDDLHHGQEG</sequence>
<dbReference type="RefSeq" id="WP_052105070.1">
    <property type="nucleotide sequence ID" value="NZ_AXCZ01000035.1"/>
</dbReference>
<dbReference type="Proteomes" id="UP000054314">
    <property type="component" value="Unassembled WGS sequence"/>
</dbReference>
<reference evidence="1 2" key="1">
    <citation type="submission" date="2013-08" db="EMBL/GenBank/DDBJ databases">
        <title>Genome sequencing of Cellulomonas bogoriensis 69B4.</title>
        <authorList>
            <person name="Chen F."/>
            <person name="Li Y."/>
            <person name="Wang G."/>
        </authorList>
    </citation>
    <scope>NUCLEOTIDE SEQUENCE [LARGE SCALE GENOMIC DNA]</scope>
    <source>
        <strain evidence="1 2">69B4</strain>
    </source>
</reference>
<gene>
    <name evidence="1" type="ORF">N869_13005</name>
</gene>